<reference evidence="2" key="1">
    <citation type="journal article" date="2019" name="Int. J. Syst. Evol. Microbiol.">
        <title>Halobacteriovorax valvorus sp. nov., a novel prokaryotic predator isolated from coastal seawater of China.</title>
        <authorList>
            <person name="Chen M.-X."/>
        </authorList>
    </citation>
    <scope>NUCLEOTIDE SEQUENCE [LARGE SCALE GENOMIC DNA]</scope>
    <source>
        <strain evidence="2">BL9</strain>
    </source>
</reference>
<dbReference type="EMBL" id="QDKL01000001">
    <property type="protein sequence ID" value="RZF22346.1"/>
    <property type="molecule type" value="Genomic_DNA"/>
</dbReference>
<evidence type="ECO:0008006" key="3">
    <source>
        <dbReference type="Google" id="ProtNLM"/>
    </source>
</evidence>
<comment type="caution">
    <text evidence="1">The sequence shown here is derived from an EMBL/GenBank/DDBJ whole genome shotgun (WGS) entry which is preliminary data.</text>
</comment>
<name>A0ABY0IHC6_9BACT</name>
<gene>
    <name evidence="1" type="ORF">DAY19_00840</name>
</gene>
<protein>
    <recommendedName>
        <fullName evidence="3">DUF2175 domain-containing protein</fullName>
    </recommendedName>
</protein>
<organism evidence="1 2">
    <name type="scientific">Halobacteriovorax vibrionivorans</name>
    <dbReference type="NCBI Taxonomy" id="2152716"/>
    <lineage>
        <taxon>Bacteria</taxon>
        <taxon>Pseudomonadati</taxon>
        <taxon>Bdellovibrionota</taxon>
        <taxon>Bacteriovoracia</taxon>
        <taxon>Bacteriovoracales</taxon>
        <taxon>Halobacteriovoraceae</taxon>
        <taxon>Halobacteriovorax</taxon>
    </lineage>
</organism>
<keyword evidence="2" id="KW-1185">Reference proteome</keyword>
<evidence type="ECO:0000313" key="1">
    <source>
        <dbReference type="EMBL" id="RZF22346.1"/>
    </source>
</evidence>
<evidence type="ECO:0000313" key="2">
    <source>
        <dbReference type="Proteomes" id="UP000443582"/>
    </source>
</evidence>
<accession>A0ABY0IHC6</accession>
<dbReference type="RefSeq" id="WP_114705291.1">
    <property type="nucleotide sequence ID" value="NZ_QDKL01000001.1"/>
</dbReference>
<sequence length="68" mass="7814">MASCRYCGKEITWMKDGRKNVPVEGDGAVHRCDNMINARKSFRKITPTEVDPELLKQYENAINEKAKK</sequence>
<proteinExistence type="predicted"/>
<dbReference type="Proteomes" id="UP000443582">
    <property type="component" value="Unassembled WGS sequence"/>
</dbReference>